<keyword evidence="1" id="KW-0175">Coiled coil</keyword>
<dbReference type="EMBL" id="JBHLUE010000019">
    <property type="protein sequence ID" value="MFC0566980.1"/>
    <property type="molecule type" value="Genomic_DNA"/>
</dbReference>
<keyword evidence="3" id="KW-1185">Reference proteome</keyword>
<gene>
    <name evidence="2" type="ORF">ACFFHU_22920</name>
</gene>
<organism evidence="2 3">
    <name type="scientific">Plantactinospora siamensis</name>
    <dbReference type="NCBI Taxonomy" id="555372"/>
    <lineage>
        <taxon>Bacteria</taxon>
        <taxon>Bacillati</taxon>
        <taxon>Actinomycetota</taxon>
        <taxon>Actinomycetes</taxon>
        <taxon>Micromonosporales</taxon>
        <taxon>Micromonosporaceae</taxon>
        <taxon>Plantactinospora</taxon>
    </lineage>
</organism>
<evidence type="ECO:0008006" key="4">
    <source>
        <dbReference type="Google" id="ProtNLM"/>
    </source>
</evidence>
<reference evidence="2 3" key="1">
    <citation type="submission" date="2024-09" db="EMBL/GenBank/DDBJ databases">
        <authorList>
            <person name="Sun Q."/>
            <person name="Mori K."/>
        </authorList>
    </citation>
    <scope>NUCLEOTIDE SEQUENCE [LARGE SCALE GENOMIC DNA]</scope>
    <source>
        <strain evidence="2 3">TBRC 2205</strain>
    </source>
</reference>
<evidence type="ECO:0000256" key="1">
    <source>
        <dbReference type="SAM" id="Coils"/>
    </source>
</evidence>
<evidence type="ECO:0000313" key="3">
    <source>
        <dbReference type="Proteomes" id="UP001589894"/>
    </source>
</evidence>
<protein>
    <recommendedName>
        <fullName evidence="4">Phage shock protein B</fullName>
    </recommendedName>
</protein>
<feature type="coiled-coil region" evidence="1">
    <location>
        <begin position="31"/>
        <end position="72"/>
    </location>
</feature>
<dbReference type="Proteomes" id="UP001589894">
    <property type="component" value="Unassembled WGS sequence"/>
</dbReference>
<name>A0ABV6P1S6_9ACTN</name>
<dbReference type="RefSeq" id="WP_377342116.1">
    <property type="nucleotide sequence ID" value="NZ_JBHLUE010000019.1"/>
</dbReference>
<evidence type="ECO:0000313" key="2">
    <source>
        <dbReference type="EMBL" id="MFC0566980.1"/>
    </source>
</evidence>
<comment type="caution">
    <text evidence="2">The sequence shown here is derived from an EMBL/GenBank/DDBJ whole genome shotgun (WGS) entry which is preliminary data.</text>
</comment>
<sequence>MVLWIVLAVVVLALLVLALAIRPVLAGLPALNRAAQRLQRRQTEIAALQESAEALQEQLEGLAADAGETQRRIATIKAATGR</sequence>
<proteinExistence type="predicted"/>
<accession>A0ABV6P1S6</accession>